<evidence type="ECO:0000313" key="14">
    <source>
        <dbReference type="Proteomes" id="UP001600424"/>
    </source>
</evidence>
<dbReference type="Gene3D" id="3.40.50.150">
    <property type="entry name" value="Vaccinia Virus protein VP39"/>
    <property type="match status" value="1"/>
</dbReference>
<dbReference type="PANTHER" id="PTHR11579:SF0">
    <property type="entry name" value="PROTEIN-L-ISOASPARTATE(D-ASPARTATE) O-METHYLTRANSFERASE"/>
    <property type="match status" value="1"/>
</dbReference>
<keyword evidence="6 13" id="KW-0489">Methyltransferase</keyword>
<evidence type="ECO:0000256" key="3">
    <source>
        <dbReference type="ARBA" id="ARBA00011890"/>
    </source>
</evidence>
<evidence type="ECO:0000256" key="4">
    <source>
        <dbReference type="ARBA" id="ARBA00013346"/>
    </source>
</evidence>
<gene>
    <name evidence="13" type="ORF">ACFQ63_17335</name>
</gene>
<feature type="compositionally biased region" description="Low complexity" evidence="12">
    <location>
        <begin position="1"/>
        <end position="16"/>
    </location>
</feature>
<accession>A0ABW6IX77</accession>
<name>A0ABW6IX77_STRWE</name>
<sequence length="447" mass="47376">MGALTGSGSTGPSGVSADPSSRRAALVRSLEAEGELSDPRLRDALLRLRREVLLPHAYVRVSGPAADPIDWRLLDGGHPDDREEWLDLVYDGDSVLLQRDGEPLDALGRGPVTGGHMTSMSTGLLATVKALETLRIEPGQRFLDLGPGPGISLALAAAVVGPGRAFGVERDRHMAAFAQRNLDRLGLGVRVVTGDALDGHPASGPYDRVHSGFGVPSVPAAWVDQLAPGGRLVTTLATRTPSWPGQLLVTRTPRGRAEAVLQGGRRGTRPLLGYRWLTSVHHRPRIEADPGRPRATRLAPPDRDAYGFWLAAAYLAEGLVWDFQEGVMRIVAPDDDSWAVPGPGEGTVRVRGRRDVWADLEAVHERWERAGRPDAYRVDLSDGGGPQHVTSGGGAHALEWTLPALATAVPVSSAHARSLPAQHGGGAGPVEQAESIVPPMRRAGGGA</sequence>
<evidence type="ECO:0000256" key="10">
    <source>
        <dbReference type="ARBA" id="ARBA00031323"/>
    </source>
</evidence>
<dbReference type="InterPro" id="IPR000682">
    <property type="entry name" value="PCMT"/>
</dbReference>
<reference evidence="13 14" key="1">
    <citation type="submission" date="2024-09" db="EMBL/GenBank/DDBJ databases">
        <title>The Natural Products Discovery Center: Release of the First 8490 Sequenced Strains for Exploring Actinobacteria Biosynthetic Diversity.</title>
        <authorList>
            <person name="Kalkreuter E."/>
            <person name="Kautsar S.A."/>
            <person name="Yang D."/>
            <person name="Bader C.D."/>
            <person name="Teijaro C.N."/>
            <person name="Fluegel L."/>
            <person name="Davis C.M."/>
            <person name="Simpson J.R."/>
            <person name="Lauterbach L."/>
            <person name="Steele A.D."/>
            <person name="Gui C."/>
            <person name="Meng S."/>
            <person name="Li G."/>
            <person name="Viehrig K."/>
            <person name="Ye F."/>
            <person name="Su P."/>
            <person name="Kiefer A.F."/>
            <person name="Nichols A."/>
            <person name="Cepeda A.J."/>
            <person name="Yan W."/>
            <person name="Fan B."/>
            <person name="Jiang Y."/>
            <person name="Adhikari A."/>
            <person name="Zheng C.-J."/>
            <person name="Schuster L."/>
            <person name="Cowan T.M."/>
            <person name="Smanski M.J."/>
            <person name="Chevrette M.G."/>
            <person name="De Carvalho L.P.S."/>
            <person name="Shen B."/>
        </authorList>
    </citation>
    <scope>NUCLEOTIDE SEQUENCE [LARGE SCALE GENOMIC DNA]</scope>
    <source>
        <strain evidence="13 14">NPDC056472</strain>
    </source>
</reference>
<comment type="similarity">
    <text evidence="2">Belongs to the methyltransferase superfamily. L-isoaspartyl/D-aspartyl protein methyltransferase family.</text>
</comment>
<comment type="caution">
    <text evidence="13">The sequence shown here is derived from an EMBL/GenBank/DDBJ whole genome shotgun (WGS) entry which is preliminary data.</text>
</comment>
<organism evidence="13 14">
    <name type="scientific">Streptomyces wedmorensis</name>
    <dbReference type="NCBI Taxonomy" id="43759"/>
    <lineage>
        <taxon>Bacteria</taxon>
        <taxon>Bacillati</taxon>
        <taxon>Actinomycetota</taxon>
        <taxon>Actinomycetes</taxon>
        <taxon>Kitasatosporales</taxon>
        <taxon>Streptomycetaceae</taxon>
        <taxon>Streptomyces</taxon>
    </lineage>
</organism>
<protein>
    <recommendedName>
        <fullName evidence="4">Protein-L-isoaspartate O-methyltransferase</fullName>
        <ecNumber evidence="3">2.1.1.77</ecNumber>
    </recommendedName>
    <alternativeName>
        <fullName evidence="11">L-isoaspartyl protein carboxyl methyltransferase</fullName>
    </alternativeName>
    <alternativeName>
        <fullName evidence="9">Protein L-isoaspartyl methyltransferase</fullName>
    </alternativeName>
    <alternativeName>
        <fullName evidence="10">Protein-beta-aspartate methyltransferase</fullName>
    </alternativeName>
</protein>
<evidence type="ECO:0000313" key="13">
    <source>
        <dbReference type="EMBL" id="MFE5981457.1"/>
    </source>
</evidence>
<dbReference type="SUPFAM" id="SSF53335">
    <property type="entry name" value="S-adenosyl-L-methionine-dependent methyltransferases"/>
    <property type="match status" value="1"/>
</dbReference>
<dbReference type="InterPro" id="IPR029063">
    <property type="entry name" value="SAM-dependent_MTases_sf"/>
</dbReference>
<dbReference type="RefSeq" id="WP_386251071.1">
    <property type="nucleotide sequence ID" value="NZ_JBHTRV010000011.1"/>
</dbReference>
<comment type="subcellular location">
    <subcellularLocation>
        <location evidence="1">Cytoplasm</location>
    </subcellularLocation>
</comment>
<keyword evidence="8" id="KW-0949">S-adenosyl-L-methionine</keyword>
<keyword evidence="14" id="KW-1185">Reference proteome</keyword>
<evidence type="ECO:0000256" key="12">
    <source>
        <dbReference type="SAM" id="MobiDB-lite"/>
    </source>
</evidence>
<dbReference type="Pfam" id="PF01135">
    <property type="entry name" value="PCMT"/>
    <property type="match status" value="1"/>
</dbReference>
<evidence type="ECO:0000256" key="1">
    <source>
        <dbReference type="ARBA" id="ARBA00004496"/>
    </source>
</evidence>
<dbReference type="GO" id="GO:0032259">
    <property type="term" value="P:methylation"/>
    <property type="evidence" value="ECO:0007669"/>
    <property type="project" value="UniProtKB-KW"/>
</dbReference>
<dbReference type="CDD" id="cd02440">
    <property type="entry name" value="AdoMet_MTases"/>
    <property type="match status" value="1"/>
</dbReference>
<evidence type="ECO:0000256" key="5">
    <source>
        <dbReference type="ARBA" id="ARBA00022490"/>
    </source>
</evidence>
<dbReference type="EC" id="2.1.1.77" evidence="3"/>
<evidence type="ECO:0000256" key="8">
    <source>
        <dbReference type="ARBA" id="ARBA00022691"/>
    </source>
</evidence>
<dbReference type="GO" id="GO:0008168">
    <property type="term" value="F:methyltransferase activity"/>
    <property type="evidence" value="ECO:0007669"/>
    <property type="project" value="UniProtKB-KW"/>
</dbReference>
<keyword evidence="7" id="KW-0808">Transferase</keyword>
<evidence type="ECO:0000256" key="11">
    <source>
        <dbReference type="ARBA" id="ARBA00031350"/>
    </source>
</evidence>
<feature type="region of interest" description="Disordered" evidence="12">
    <location>
        <begin position="1"/>
        <end position="23"/>
    </location>
</feature>
<evidence type="ECO:0000256" key="7">
    <source>
        <dbReference type="ARBA" id="ARBA00022679"/>
    </source>
</evidence>
<dbReference type="Proteomes" id="UP001600424">
    <property type="component" value="Unassembled WGS sequence"/>
</dbReference>
<keyword evidence="5" id="KW-0963">Cytoplasm</keyword>
<dbReference type="EMBL" id="JBHTRV010000011">
    <property type="protein sequence ID" value="MFE5981457.1"/>
    <property type="molecule type" value="Genomic_DNA"/>
</dbReference>
<proteinExistence type="inferred from homology"/>
<evidence type="ECO:0000256" key="2">
    <source>
        <dbReference type="ARBA" id="ARBA00005369"/>
    </source>
</evidence>
<dbReference type="PANTHER" id="PTHR11579">
    <property type="entry name" value="PROTEIN-L-ISOASPARTATE O-METHYLTRANSFERASE"/>
    <property type="match status" value="1"/>
</dbReference>
<evidence type="ECO:0000256" key="9">
    <source>
        <dbReference type="ARBA" id="ARBA00030757"/>
    </source>
</evidence>
<evidence type="ECO:0000256" key="6">
    <source>
        <dbReference type="ARBA" id="ARBA00022603"/>
    </source>
</evidence>